<dbReference type="Proteomes" id="UP000037122">
    <property type="component" value="Unassembled WGS sequence"/>
</dbReference>
<name>A0A0L0NVT4_CANAR</name>
<evidence type="ECO:0000313" key="2">
    <source>
        <dbReference type="Proteomes" id="UP000037122"/>
    </source>
</evidence>
<gene>
    <name evidence="1" type="ORF">QG37_05044</name>
</gene>
<protein>
    <submittedName>
        <fullName evidence="1">Uncharacterized protein</fullName>
    </submittedName>
</protein>
<dbReference type="VEuPathDB" id="FungiDB:QG37_05044"/>
<dbReference type="AlphaFoldDB" id="A0A0L0NVT4"/>
<reference evidence="2" key="1">
    <citation type="journal article" date="2015" name="BMC Genomics">
        <title>Draft genome of a commonly misdiagnosed multidrug resistant pathogen Candida auris.</title>
        <authorList>
            <person name="Chatterjee S."/>
            <person name="Alampalli S.V."/>
            <person name="Nageshan R.K."/>
            <person name="Chettiar S.T."/>
            <person name="Joshi S."/>
            <person name="Tatu U.S."/>
        </authorList>
    </citation>
    <scope>NUCLEOTIDE SEQUENCE [LARGE SCALE GENOMIC DNA]</scope>
    <source>
        <strain evidence="2">6684</strain>
    </source>
</reference>
<accession>A0A0L0NVT4</accession>
<proteinExistence type="predicted"/>
<organism evidence="1 2">
    <name type="scientific">Candidozyma auris</name>
    <name type="common">Yeast</name>
    <name type="synonym">Candida auris</name>
    <dbReference type="NCBI Taxonomy" id="498019"/>
    <lineage>
        <taxon>Eukaryota</taxon>
        <taxon>Fungi</taxon>
        <taxon>Dikarya</taxon>
        <taxon>Ascomycota</taxon>
        <taxon>Saccharomycotina</taxon>
        <taxon>Pichiomycetes</taxon>
        <taxon>Metschnikowiaceae</taxon>
        <taxon>Candidozyma</taxon>
    </lineage>
</organism>
<comment type="caution">
    <text evidence="1">The sequence shown here is derived from an EMBL/GenBank/DDBJ whole genome shotgun (WGS) entry which is preliminary data.</text>
</comment>
<dbReference type="EMBL" id="LGST01000034">
    <property type="protein sequence ID" value="KND98276.1"/>
    <property type="molecule type" value="Genomic_DNA"/>
</dbReference>
<sequence>MIYSRFELIIMKELISVEANQQQLLYSIRYVLTFAIRLLLLVDITDDNAFQLQVRLF</sequence>
<evidence type="ECO:0000313" key="1">
    <source>
        <dbReference type="EMBL" id="KND98276.1"/>
    </source>
</evidence>